<dbReference type="GO" id="GO:0003924">
    <property type="term" value="F:GTPase activity"/>
    <property type="evidence" value="ECO:0007669"/>
    <property type="project" value="InterPro"/>
</dbReference>
<evidence type="ECO:0000256" key="4">
    <source>
        <dbReference type="PIRSR" id="PIRSR606689-1"/>
    </source>
</evidence>
<dbReference type="PRINTS" id="PR00328">
    <property type="entry name" value="SAR1GTPBP"/>
</dbReference>
<reference evidence="10" key="3">
    <citation type="journal article" date="2016" name="Gigascience">
        <title>De novo construction of an expanded transcriptome assembly for the western tarnished plant bug, Lygus hesperus.</title>
        <authorList>
            <person name="Tassone E.E."/>
            <person name="Geib S.M."/>
            <person name="Hall B."/>
            <person name="Fabrick J.A."/>
            <person name="Brent C.S."/>
            <person name="Hull J.J."/>
        </authorList>
    </citation>
    <scope>NUCLEOTIDE SEQUENCE</scope>
</reference>
<feature type="region of interest" description="Disordered" evidence="6">
    <location>
        <begin position="170"/>
        <end position="220"/>
    </location>
</feature>
<dbReference type="EMBL" id="GDHC01000953">
    <property type="protein sequence ID" value="JAQ17676.1"/>
    <property type="molecule type" value="Transcribed_RNA"/>
</dbReference>
<feature type="binding site" evidence="4">
    <location>
        <position position="25"/>
    </location>
    <ligand>
        <name>GTP</name>
        <dbReference type="ChEBI" id="CHEBI:37565"/>
    </ligand>
</feature>
<dbReference type="SMART" id="SM00177">
    <property type="entry name" value="ARF"/>
    <property type="match status" value="1"/>
</dbReference>
<dbReference type="GO" id="GO:0005525">
    <property type="term" value="F:GTP binding"/>
    <property type="evidence" value="ECO:0007669"/>
    <property type="project" value="UniProtKB-KW"/>
</dbReference>
<evidence type="ECO:0000313" key="8">
    <source>
        <dbReference type="EMBL" id="JAG28810.1"/>
    </source>
</evidence>
<evidence type="ECO:0000256" key="3">
    <source>
        <dbReference type="ARBA" id="ARBA00023134"/>
    </source>
</evidence>
<dbReference type="InterPro" id="IPR027417">
    <property type="entry name" value="P-loop_NTPase"/>
</dbReference>
<evidence type="ECO:0000313" key="10">
    <source>
        <dbReference type="EMBL" id="JAQ17676.1"/>
    </source>
</evidence>
<evidence type="ECO:0000256" key="6">
    <source>
        <dbReference type="SAM" id="MobiDB-lite"/>
    </source>
</evidence>
<dbReference type="PANTHER" id="PTHR11711">
    <property type="entry name" value="ADP RIBOSYLATION FACTOR-RELATED"/>
    <property type="match status" value="1"/>
</dbReference>
<organism evidence="9">
    <name type="scientific">Lygus hesperus</name>
    <name type="common">Western plant bug</name>
    <dbReference type="NCBI Taxonomy" id="30085"/>
    <lineage>
        <taxon>Eukaryota</taxon>
        <taxon>Metazoa</taxon>
        <taxon>Ecdysozoa</taxon>
        <taxon>Arthropoda</taxon>
        <taxon>Hexapoda</taxon>
        <taxon>Insecta</taxon>
        <taxon>Pterygota</taxon>
        <taxon>Neoptera</taxon>
        <taxon>Paraneoptera</taxon>
        <taxon>Hemiptera</taxon>
        <taxon>Heteroptera</taxon>
        <taxon>Panheteroptera</taxon>
        <taxon>Cimicomorpha</taxon>
        <taxon>Miridae</taxon>
        <taxon>Mirini</taxon>
        <taxon>Lygus</taxon>
    </lineage>
</organism>
<keyword evidence="5" id="KW-0460">Magnesium</keyword>
<dbReference type="SUPFAM" id="SSF52540">
    <property type="entry name" value="P-loop containing nucleoside triphosphate hydrolases"/>
    <property type="match status" value="1"/>
</dbReference>
<dbReference type="EMBL" id="GBHO01021398">
    <property type="protein sequence ID" value="JAG22206.1"/>
    <property type="molecule type" value="Transcribed_RNA"/>
</dbReference>
<keyword evidence="3 4" id="KW-0342">GTP-binding</keyword>
<protein>
    <submittedName>
        <fullName evidence="9">ADP-ribosylation factor-like protein 1</fullName>
    </submittedName>
</protein>
<reference evidence="9" key="1">
    <citation type="journal article" date="2014" name="PLoS ONE">
        <title>Transcriptome-Based Identification of ABC Transporters in the Western Tarnished Plant Bug Lygus hesperus.</title>
        <authorList>
            <person name="Hull J.J."/>
            <person name="Chaney K."/>
            <person name="Geib S.M."/>
            <person name="Fabrick J.A."/>
            <person name="Brent C.S."/>
            <person name="Walsh D."/>
            <person name="Lavine L.C."/>
        </authorList>
    </citation>
    <scope>NUCLEOTIDE SEQUENCE</scope>
</reference>
<dbReference type="EMBL" id="GBHO01002059">
    <property type="protein sequence ID" value="JAG41545.1"/>
    <property type="molecule type" value="Transcribed_RNA"/>
</dbReference>
<dbReference type="Pfam" id="PF00025">
    <property type="entry name" value="Arf"/>
    <property type="match status" value="1"/>
</dbReference>
<name>A0A0A9ZH93_LYGHE</name>
<feature type="binding site" evidence="5">
    <location>
        <position position="3"/>
    </location>
    <ligand>
        <name>Mg(2+)</name>
        <dbReference type="ChEBI" id="CHEBI:18420"/>
    </ligand>
</feature>
<dbReference type="InterPro" id="IPR024156">
    <property type="entry name" value="Small_GTPase_ARF"/>
</dbReference>
<dbReference type="AlphaFoldDB" id="A0A0A9ZH93"/>
<dbReference type="EMBL" id="GBHO01014794">
    <property type="protein sequence ID" value="JAG28810.1"/>
    <property type="molecule type" value="Transcribed_RNA"/>
</dbReference>
<feature type="binding site" evidence="4">
    <location>
        <begin position="81"/>
        <end position="84"/>
    </location>
    <ligand>
        <name>GTP</name>
        <dbReference type="ChEBI" id="CHEBI:37565"/>
    </ligand>
</feature>
<evidence type="ECO:0000256" key="5">
    <source>
        <dbReference type="PIRSR" id="PIRSR606689-2"/>
    </source>
</evidence>
<accession>A0A0A9ZH93</accession>
<evidence type="ECO:0000256" key="2">
    <source>
        <dbReference type="ARBA" id="ARBA00022741"/>
    </source>
</evidence>
<dbReference type="GO" id="GO:0030010">
    <property type="term" value="P:establishment of cell polarity"/>
    <property type="evidence" value="ECO:0007669"/>
    <property type="project" value="UniProtKB-ARBA"/>
</dbReference>
<keyword evidence="2 4" id="KW-0547">Nucleotide-binding</keyword>
<evidence type="ECO:0000256" key="1">
    <source>
        <dbReference type="ARBA" id="ARBA00010290"/>
    </source>
</evidence>
<keyword evidence="5" id="KW-0479">Metal-binding</keyword>
<proteinExistence type="inferred from homology"/>
<comment type="similarity">
    <text evidence="1">Belongs to the small GTPase superfamily. Arf family.</text>
</comment>
<dbReference type="GO" id="GO:0046872">
    <property type="term" value="F:metal ion binding"/>
    <property type="evidence" value="ECO:0007669"/>
    <property type="project" value="UniProtKB-KW"/>
</dbReference>
<dbReference type="PROSITE" id="PS51417">
    <property type="entry name" value="ARF"/>
    <property type="match status" value="1"/>
</dbReference>
<dbReference type="FunFam" id="3.40.50.300:FF:000412">
    <property type="entry name" value="ADP-ribosylation factor 1"/>
    <property type="match status" value="1"/>
</dbReference>
<dbReference type="Gene3D" id="3.40.50.300">
    <property type="entry name" value="P-loop containing nucleotide triphosphate hydrolases"/>
    <property type="match status" value="1"/>
</dbReference>
<sequence length="249" mass="27138">MATVGFNVEQIQYKNLRFSMWDLGGQTNIRPFWRCYIGNTAAIIYVVDSADRERIGLAKHELWSILQEEEMVNTHLLVFANKKDQPDAMSEIEVAMELELRRIKDRRWFICRSNALNGEGLTTGLDWLASAVLGYDTPILDLGVESPKVDDISSSSSVFVQTSVEGAAAGTSVPGDVVESPQHPLHQVSQPADVEVDTTAEVQTDQSSSAPPSPPIATVQTSTLPNSVAVNLSAHDTQHTTIDTAASNT</sequence>
<gene>
    <name evidence="9" type="primary">ARL1_5</name>
    <name evidence="10" type="synonym">ARL1_0</name>
    <name evidence="7" type="synonym">ARL1_2</name>
    <name evidence="8" type="synonym">ARL1_4</name>
    <name evidence="9" type="ORF">CM83_47963</name>
    <name evidence="8" type="ORF">CM83_47979</name>
    <name evidence="7" type="ORF">CM83_47999</name>
    <name evidence="10" type="ORF">g.13579</name>
</gene>
<dbReference type="InterPro" id="IPR006689">
    <property type="entry name" value="Small_GTPase_ARF/SAR"/>
</dbReference>
<reference evidence="9" key="2">
    <citation type="submission" date="2014-07" db="EMBL/GenBank/DDBJ databases">
        <authorList>
            <person name="Hull J."/>
        </authorList>
    </citation>
    <scope>NUCLEOTIDE SEQUENCE</scope>
</reference>
<evidence type="ECO:0000313" key="9">
    <source>
        <dbReference type="EMBL" id="JAG41545.1"/>
    </source>
</evidence>
<evidence type="ECO:0000313" key="7">
    <source>
        <dbReference type="EMBL" id="JAG22206.1"/>
    </source>
</evidence>